<keyword evidence="3" id="KW-1185">Reference proteome</keyword>
<evidence type="ECO:0000256" key="1">
    <source>
        <dbReference type="SAM" id="MobiDB-lite"/>
    </source>
</evidence>
<gene>
    <name evidence="2" type="ORF">NBH00_21555</name>
</gene>
<protein>
    <recommendedName>
        <fullName evidence="4">DUF4468 domain-containing protein</fullName>
    </recommendedName>
</protein>
<evidence type="ECO:0000313" key="2">
    <source>
        <dbReference type="EMBL" id="UTI63916.1"/>
    </source>
</evidence>
<sequence>MFVDLTHSLERKWTPSAPFPPAAGYSALETGSRPRRLGENRKAADAAPRRGHTDNIRPASRAPEGRIADTTRVRHLCIAPFLAAFCISGLTAVASADGPFEPNETALMIAAPLTAPRVDASLETPQDEDWYLLQPQGVRQVGIIAGLIAGCDKSYGSVTFDLLDPDGGGSLPFASMKVGYSYATPDAPVTIDTASFTSDVGRRYYLHVTQSGCPGARYSFAIAPAGVLGTRLAPTEQCSAARKHAANARVKLKRYQAARKKAQGSRRRELGDKIQLQSQQVAKSAAQAVTTCARRALTGYPWE</sequence>
<proteinExistence type="predicted"/>
<dbReference type="RefSeq" id="WP_254570632.1">
    <property type="nucleotide sequence ID" value="NZ_CP098502.1"/>
</dbReference>
<feature type="compositionally biased region" description="Basic and acidic residues" evidence="1">
    <location>
        <begin position="36"/>
        <end position="55"/>
    </location>
</feature>
<name>A0ABY5DSI9_9ACTN</name>
<evidence type="ECO:0000313" key="3">
    <source>
        <dbReference type="Proteomes" id="UP001056035"/>
    </source>
</evidence>
<dbReference type="EMBL" id="CP098502">
    <property type="protein sequence ID" value="UTI63916.1"/>
    <property type="molecule type" value="Genomic_DNA"/>
</dbReference>
<reference evidence="2 3" key="1">
    <citation type="submission" date="2022-06" db="EMBL/GenBank/DDBJ databases">
        <title>Paraconexibacter antarcticus.</title>
        <authorList>
            <person name="Kim C.S."/>
        </authorList>
    </citation>
    <scope>NUCLEOTIDE SEQUENCE [LARGE SCALE GENOMIC DNA]</scope>
    <source>
        <strain evidence="2 3">02-257</strain>
    </source>
</reference>
<feature type="region of interest" description="Disordered" evidence="1">
    <location>
        <begin position="20"/>
        <end position="65"/>
    </location>
</feature>
<dbReference type="Proteomes" id="UP001056035">
    <property type="component" value="Chromosome"/>
</dbReference>
<accession>A0ABY5DSI9</accession>
<evidence type="ECO:0008006" key="4">
    <source>
        <dbReference type="Google" id="ProtNLM"/>
    </source>
</evidence>
<organism evidence="2 3">
    <name type="scientific">Paraconexibacter antarcticus</name>
    <dbReference type="NCBI Taxonomy" id="2949664"/>
    <lineage>
        <taxon>Bacteria</taxon>
        <taxon>Bacillati</taxon>
        <taxon>Actinomycetota</taxon>
        <taxon>Thermoleophilia</taxon>
        <taxon>Solirubrobacterales</taxon>
        <taxon>Paraconexibacteraceae</taxon>
        <taxon>Paraconexibacter</taxon>
    </lineage>
</organism>